<dbReference type="PANTHER" id="PTHR22930">
    <property type="match status" value="1"/>
</dbReference>
<evidence type="ECO:0000256" key="4">
    <source>
        <dbReference type="ARBA" id="ARBA00006958"/>
    </source>
</evidence>
<evidence type="ECO:0000313" key="16">
    <source>
        <dbReference type="Proteomes" id="UP000719412"/>
    </source>
</evidence>
<feature type="compositionally biased region" description="Basic and acidic residues" evidence="13">
    <location>
        <begin position="387"/>
        <end position="417"/>
    </location>
</feature>
<feature type="domain" description="DDE Tnp4" evidence="14">
    <location>
        <begin position="58"/>
        <end position="219"/>
    </location>
</feature>
<dbReference type="Pfam" id="PF13359">
    <property type="entry name" value="DDE_Tnp_4"/>
    <property type="match status" value="1"/>
</dbReference>
<evidence type="ECO:0000256" key="9">
    <source>
        <dbReference type="ARBA" id="ARBA00022801"/>
    </source>
</evidence>
<reference evidence="15" key="2">
    <citation type="submission" date="2021-08" db="EMBL/GenBank/DDBJ databases">
        <authorList>
            <person name="Eriksson T."/>
        </authorList>
    </citation>
    <scope>NUCLEOTIDE SEQUENCE</scope>
    <source>
        <strain evidence="15">Stoneville</strain>
        <tissue evidence="15">Whole head</tissue>
    </source>
</reference>
<comment type="subcellular location">
    <subcellularLocation>
        <location evidence="3">Cytoplasm</location>
    </subcellularLocation>
    <subcellularLocation>
        <location evidence="2">Nucleus</location>
    </subcellularLocation>
</comment>
<dbReference type="Proteomes" id="UP000719412">
    <property type="component" value="Unassembled WGS sequence"/>
</dbReference>
<gene>
    <name evidence="15" type="ORF">GEV33_011265</name>
</gene>
<comment type="similarity">
    <text evidence="4">Belongs to the HARBI1 family.</text>
</comment>
<evidence type="ECO:0000259" key="14">
    <source>
        <dbReference type="Pfam" id="PF13359"/>
    </source>
</evidence>
<accession>A0A8J6HC55</accession>
<name>A0A8J6HC55_TENMO</name>
<evidence type="ECO:0000256" key="7">
    <source>
        <dbReference type="ARBA" id="ARBA00022722"/>
    </source>
</evidence>
<comment type="function">
    <text evidence="12">Transposase-derived protein that may have nuclease activity. Does not have transposase activity.</text>
</comment>
<dbReference type="InterPro" id="IPR026103">
    <property type="entry name" value="HARBI1_animal"/>
</dbReference>
<evidence type="ECO:0000256" key="11">
    <source>
        <dbReference type="ARBA" id="ARBA00030126"/>
    </source>
</evidence>
<evidence type="ECO:0000256" key="5">
    <source>
        <dbReference type="ARBA" id="ARBA00015519"/>
    </source>
</evidence>
<keyword evidence="16" id="KW-1185">Reference proteome</keyword>
<dbReference type="GO" id="GO:0046872">
    <property type="term" value="F:metal ion binding"/>
    <property type="evidence" value="ECO:0007669"/>
    <property type="project" value="UniProtKB-KW"/>
</dbReference>
<evidence type="ECO:0000256" key="2">
    <source>
        <dbReference type="ARBA" id="ARBA00004123"/>
    </source>
</evidence>
<keyword evidence="10" id="KW-0539">Nucleus</keyword>
<evidence type="ECO:0000256" key="13">
    <source>
        <dbReference type="SAM" id="MobiDB-lite"/>
    </source>
</evidence>
<organism evidence="15 16">
    <name type="scientific">Tenebrio molitor</name>
    <name type="common">Yellow mealworm beetle</name>
    <dbReference type="NCBI Taxonomy" id="7067"/>
    <lineage>
        <taxon>Eukaryota</taxon>
        <taxon>Metazoa</taxon>
        <taxon>Ecdysozoa</taxon>
        <taxon>Arthropoda</taxon>
        <taxon>Hexapoda</taxon>
        <taxon>Insecta</taxon>
        <taxon>Pterygota</taxon>
        <taxon>Neoptera</taxon>
        <taxon>Endopterygota</taxon>
        <taxon>Coleoptera</taxon>
        <taxon>Polyphaga</taxon>
        <taxon>Cucujiformia</taxon>
        <taxon>Tenebrionidae</taxon>
        <taxon>Tenebrio</taxon>
    </lineage>
</organism>
<reference evidence="15" key="1">
    <citation type="journal article" date="2020" name="J Insects Food Feed">
        <title>The yellow mealworm (Tenebrio molitor) genome: a resource for the emerging insects as food and feed industry.</title>
        <authorList>
            <person name="Eriksson T."/>
            <person name="Andere A."/>
            <person name="Kelstrup H."/>
            <person name="Emery V."/>
            <person name="Picard C."/>
        </authorList>
    </citation>
    <scope>NUCLEOTIDE SEQUENCE</scope>
    <source>
        <strain evidence="15">Stoneville</strain>
        <tissue evidence="15">Whole head</tissue>
    </source>
</reference>
<feature type="compositionally biased region" description="Basic and acidic residues" evidence="13">
    <location>
        <begin position="424"/>
        <end position="436"/>
    </location>
</feature>
<comment type="cofactor">
    <cofactor evidence="1">
        <name>a divalent metal cation</name>
        <dbReference type="ChEBI" id="CHEBI:60240"/>
    </cofactor>
</comment>
<evidence type="ECO:0000256" key="6">
    <source>
        <dbReference type="ARBA" id="ARBA00022490"/>
    </source>
</evidence>
<dbReference type="InterPro" id="IPR027806">
    <property type="entry name" value="HARBI1_dom"/>
</dbReference>
<dbReference type="PANTHER" id="PTHR22930:SF289">
    <property type="entry name" value="DDE TNP4 DOMAIN-CONTAINING PROTEIN-RELATED"/>
    <property type="match status" value="1"/>
</dbReference>
<evidence type="ECO:0000256" key="1">
    <source>
        <dbReference type="ARBA" id="ARBA00001968"/>
    </source>
</evidence>
<dbReference type="AlphaFoldDB" id="A0A8J6HC55"/>
<keyword evidence="6" id="KW-0963">Cytoplasm</keyword>
<evidence type="ECO:0000256" key="3">
    <source>
        <dbReference type="ARBA" id="ARBA00004496"/>
    </source>
</evidence>
<keyword evidence="8" id="KW-0479">Metal-binding</keyword>
<dbReference type="InterPro" id="IPR045249">
    <property type="entry name" value="HARBI1-like"/>
</dbReference>
<dbReference type="GO" id="GO:0005634">
    <property type="term" value="C:nucleus"/>
    <property type="evidence" value="ECO:0007669"/>
    <property type="project" value="UniProtKB-SubCell"/>
</dbReference>
<evidence type="ECO:0000256" key="12">
    <source>
        <dbReference type="ARBA" id="ARBA00045850"/>
    </source>
</evidence>
<proteinExistence type="inferred from homology"/>
<dbReference type="GO" id="GO:0016787">
    <property type="term" value="F:hydrolase activity"/>
    <property type="evidence" value="ECO:0007669"/>
    <property type="project" value="UniProtKB-KW"/>
</dbReference>
<keyword evidence="9" id="KW-0378">Hydrolase</keyword>
<feature type="region of interest" description="Disordered" evidence="13">
    <location>
        <begin position="381"/>
        <end position="483"/>
    </location>
</feature>
<evidence type="ECO:0000313" key="15">
    <source>
        <dbReference type="EMBL" id="KAH0811526.1"/>
    </source>
</evidence>
<comment type="caution">
    <text evidence="15">The sequence shown here is derived from an EMBL/GenBank/DDBJ whole genome shotgun (WGS) entry which is preliminary data.</text>
</comment>
<feature type="compositionally biased region" description="Basic and acidic residues" evidence="13">
    <location>
        <begin position="462"/>
        <end position="474"/>
    </location>
</feature>
<dbReference type="PRINTS" id="PR02086">
    <property type="entry name" value="PUTNUCHARBI1"/>
</dbReference>
<dbReference type="EMBL" id="JABDTM020026732">
    <property type="protein sequence ID" value="KAH0811526.1"/>
    <property type="molecule type" value="Genomic_DNA"/>
</dbReference>
<dbReference type="GO" id="GO:0005737">
    <property type="term" value="C:cytoplasm"/>
    <property type="evidence" value="ECO:0007669"/>
    <property type="project" value="UniProtKB-SubCell"/>
</dbReference>
<keyword evidence="7" id="KW-0540">Nuclease</keyword>
<dbReference type="GO" id="GO:0004518">
    <property type="term" value="F:nuclease activity"/>
    <property type="evidence" value="ECO:0007669"/>
    <property type="project" value="UniProtKB-KW"/>
</dbReference>
<evidence type="ECO:0000256" key="10">
    <source>
        <dbReference type="ARBA" id="ARBA00023242"/>
    </source>
</evidence>
<feature type="compositionally biased region" description="Basic and acidic residues" evidence="13">
    <location>
        <begin position="443"/>
        <end position="455"/>
    </location>
</feature>
<protein>
    <recommendedName>
        <fullName evidence="5">Putative nuclease HARBI1</fullName>
    </recommendedName>
    <alternativeName>
        <fullName evidence="11">Harbinger transposase-derived nuclease</fullName>
    </alternativeName>
</protein>
<sequence length="664" mass="73666">MGISQQSVSNALHEVTEALNQPQVLNTYIKFPNNLEALRSIRQKFYTQYGVPGIVGCIDCTHVAIVPPARNNPQLPEHIFVNRKGYHSLNCQLICDPNLKILNVVANYPGNTHDSFIWNNSQVQELLRQIHREGHRDYYLIGDSGYALRPWLFTPVTPVPQQDTPEHRYNEVIKQIRSLIERCNGLLKARFRCCLKHRVLHYTPEMAGKIVNACVVLHNLCVDYNIPPPEGEEEIDPVEFLLVEYFGGTCEEIDEEKDLELKNYGDWQALKSLNELMGMEDVTSRDLTPFGSVAVCLERQSLFAAVVGRHTAGVAFAERTVSGGRLSGRGKGVGCRYLVAPEPFGDGVRDLEECSGRVSEESAAGTYCCSGRTWTLLALPAPVGGKGGERARKTEKAERPGFPRNGRERTRKTEKAGKPGFPHNGRERARNAEKAGKPGFPHNGRERARKAERAGKPGFPRSGRERARKAEKAGCRLGNGPGKRRKRVVGWVGSGVGVGAGARRGPGSELSSAGSARSFYCHGGAARGRTRGWGGGRARLNAESGCCRPEETRVPGRIRSTRFMQDWVKEFRLGRELVEDVQNEGRPVEVLTSETVNLIEQALSDRRLKIREIAKSTTQERVRCAHAFLEFCSGKETKIIDSIVTGDDTMVLYYEQTGIYGVAL</sequence>
<evidence type="ECO:0000256" key="8">
    <source>
        <dbReference type="ARBA" id="ARBA00022723"/>
    </source>
</evidence>